<keyword evidence="2" id="KW-1185">Reference proteome</keyword>
<evidence type="ECO:0000313" key="2">
    <source>
        <dbReference type="Proteomes" id="UP001057452"/>
    </source>
</evidence>
<evidence type="ECO:0000313" key="1">
    <source>
        <dbReference type="EMBL" id="KAI4811893.1"/>
    </source>
</evidence>
<sequence length="55" mass="6359">MNVEQNTSRGNERQKTDKDRELRSAAEEYATLRGVMWLGWFDPHLLRILHSSTGG</sequence>
<dbReference type="EMBL" id="CM043800">
    <property type="protein sequence ID" value="KAI4811893.1"/>
    <property type="molecule type" value="Genomic_DNA"/>
</dbReference>
<proteinExistence type="predicted"/>
<protein>
    <submittedName>
        <fullName evidence="1">Uncharacterized protein</fullName>
    </submittedName>
</protein>
<organism evidence="1 2">
    <name type="scientific">Chaenocephalus aceratus</name>
    <name type="common">Blackfin icefish</name>
    <name type="synonym">Chaenichthys aceratus</name>
    <dbReference type="NCBI Taxonomy" id="36190"/>
    <lineage>
        <taxon>Eukaryota</taxon>
        <taxon>Metazoa</taxon>
        <taxon>Chordata</taxon>
        <taxon>Craniata</taxon>
        <taxon>Vertebrata</taxon>
        <taxon>Euteleostomi</taxon>
        <taxon>Actinopterygii</taxon>
        <taxon>Neopterygii</taxon>
        <taxon>Teleostei</taxon>
        <taxon>Neoteleostei</taxon>
        <taxon>Acanthomorphata</taxon>
        <taxon>Eupercaria</taxon>
        <taxon>Perciformes</taxon>
        <taxon>Notothenioidei</taxon>
        <taxon>Channichthyidae</taxon>
        <taxon>Chaenocephalus</taxon>
    </lineage>
</organism>
<name>A0ACB9WFJ3_CHAAC</name>
<gene>
    <name evidence="1" type="ORF">KUCAC02_014762</name>
</gene>
<comment type="caution">
    <text evidence="1">The sequence shown here is derived from an EMBL/GenBank/DDBJ whole genome shotgun (WGS) entry which is preliminary data.</text>
</comment>
<feature type="non-terminal residue" evidence="1">
    <location>
        <position position="55"/>
    </location>
</feature>
<reference evidence="1" key="1">
    <citation type="submission" date="2022-05" db="EMBL/GenBank/DDBJ databases">
        <title>Chromosome-level genome of Chaenocephalus aceratus.</title>
        <authorList>
            <person name="Park H."/>
        </authorList>
    </citation>
    <scope>NUCLEOTIDE SEQUENCE</scope>
    <source>
        <strain evidence="1">KU_202001</strain>
    </source>
</reference>
<accession>A0ACB9WFJ3</accession>
<dbReference type="Proteomes" id="UP001057452">
    <property type="component" value="Chromosome 16"/>
</dbReference>